<gene>
    <name evidence="2" type="ORF">SCY_2331</name>
</gene>
<keyword evidence="1" id="KW-0812">Transmembrane</keyword>
<evidence type="ECO:0000313" key="2">
    <source>
        <dbReference type="EMBL" id="EDN62496.1"/>
    </source>
</evidence>
<accession>A6ZSJ7</accession>
<sequence length="102" mass="11505">STSRRMEDHTLVAIVVFFGNGEPFHVSLSVEMVFVLLLSSTRIHEVVVLICYKLQHATWSWGNMSKNFSLKPDISLSFLLDIISINDICIYGCIALTVVFIL</sequence>
<reference evidence="2 3" key="1">
    <citation type="journal article" date="2007" name="Proc. Natl. Acad. Sci. U.S.A.">
        <title>Genome sequencing and comparative analysis of Saccharomyces cerevisiae strain YJM789.</title>
        <authorList>
            <person name="Wei W."/>
            <person name="McCusker J.H."/>
            <person name="Hyman R.W."/>
            <person name="Jones T."/>
            <person name="Ning Y."/>
            <person name="Cao Z."/>
            <person name="Gu Z."/>
            <person name="Bruno D."/>
            <person name="Miranda M."/>
            <person name="Nguyen M."/>
            <person name="Wilhelmy J."/>
            <person name="Komp C."/>
            <person name="Tamse R."/>
            <person name="Wang X."/>
            <person name="Jia P."/>
            <person name="Luedi P."/>
            <person name="Oefner P.J."/>
            <person name="David L."/>
            <person name="Dietrich F.S."/>
            <person name="Li Y."/>
            <person name="Davis R.W."/>
            <person name="Steinmetz L.M."/>
        </authorList>
    </citation>
    <scope>NUCLEOTIDE SEQUENCE [LARGE SCALE GENOMIC DNA]</scope>
    <source>
        <strain evidence="2 3">YJM789</strain>
    </source>
</reference>
<protein>
    <submittedName>
        <fullName evidence="2">Conserved protein</fullName>
    </submittedName>
</protein>
<keyword evidence="1" id="KW-0472">Membrane</keyword>
<name>A6ZSJ7_YEAS7</name>
<evidence type="ECO:0000313" key="3">
    <source>
        <dbReference type="Proteomes" id="UP000007060"/>
    </source>
</evidence>
<proteinExistence type="predicted"/>
<keyword evidence="1" id="KW-1133">Transmembrane helix</keyword>
<dbReference type="HOGENOM" id="CLU_2348290_0_0_1"/>
<feature type="transmembrane region" description="Helical" evidence="1">
    <location>
        <begin position="75"/>
        <end position="101"/>
    </location>
</feature>
<comment type="caution">
    <text evidence="2">The sequence shown here is derived from an EMBL/GenBank/DDBJ whole genome shotgun (WGS) entry which is preliminary data.</text>
</comment>
<dbReference type="AlphaFoldDB" id="A6ZSJ7"/>
<evidence type="ECO:0000256" key="1">
    <source>
        <dbReference type="SAM" id="Phobius"/>
    </source>
</evidence>
<dbReference type="EMBL" id="AAFW02000075">
    <property type="protein sequence ID" value="EDN62496.1"/>
    <property type="molecule type" value="Genomic_DNA"/>
</dbReference>
<feature type="non-terminal residue" evidence="2">
    <location>
        <position position="1"/>
    </location>
</feature>
<organism evidence="2 3">
    <name type="scientific">Saccharomyces cerevisiae (strain YJM789)</name>
    <name type="common">Baker's yeast</name>
    <dbReference type="NCBI Taxonomy" id="307796"/>
    <lineage>
        <taxon>Eukaryota</taxon>
        <taxon>Fungi</taxon>
        <taxon>Dikarya</taxon>
        <taxon>Ascomycota</taxon>
        <taxon>Saccharomycotina</taxon>
        <taxon>Saccharomycetes</taxon>
        <taxon>Saccharomycetales</taxon>
        <taxon>Saccharomycetaceae</taxon>
        <taxon>Saccharomyces</taxon>
    </lineage>
</organism>
<dbReference type="Proteomes" id="UP000007060">
    <property type="component" value="Unassembled WGS sequence"/>
</dbReference>